<gene>
    <name evidence="1" type="ORF">P13BB106kb_p036</name>
</gene>
<evidence type="ECO:0000313" key="2">
    <source>
        <dbReference type="Proteomes" id="UP000240663"/>
    </source>
</evidence>
<name>A0A2D2W759_9CAUD</name>
<sequence>MSEPTCKSIAIGFLLAITLVFLGIAAAGASTKVHVENNRVRVQENGITQEYGRVREVKTRNGTTEIYTSKNYSGPAVTVHRNGSITTKQTSSSASSYCKYSCAADLEDEDDE</sequence>
<dbReference type="EMBL" id="MF979564">
    <property type="protein sequence ID" value="ATS94020.1"/>
    <property type="molecule type" value="Genomic_DNA"/>
</dbReference>
<keyword evidence="2" id="KW-1185">Reference proteome</keyword>
<organism evidence="1 2">
    <name type="scientific">Pectobacterium phage DU_PP_V</name>
    <dbReference type="NCBI Taxonomy" id="2041492"/>
    <lineage>
        <taxon>Viruses</taxon>
        <taxon>Duplodnaviria</taxon>
        <taxon>Heunggongvirae</taxon>
        <taxon>Uroviricota</taxon>
        <taxon>Caudoviricetes</taxon>
        <taxon>Demerecviridae</taxon>
        <taxon>Mccorquodalevirinae</taxon>
        <taxon>Hongcheonvirus</taxon>
        <taxon>Hongcheonvirus DUPPV</taxon>
    </lineage>
</organism>
<dbReference type="Proteomes" id="UP000240663">
    <property type="component" value="Segment"/>
</dbReference>
<proteinExistence type="predicted"/>
<protein>
    <submittedName>
        <fullName evidence="1">Uncharacterized protein</fullName>
    </submittedName>
</protein>
<reference evidence="1 2" key="1">
    <citation type="submission" date="2017-09" db="EMBL/GenBank/DDBJ databases">
        <title>Complete genome sequence of bacteriophage (DU_PP_V) infecting Pectobacterium spp.</title>
        <authorList>
            <person name="Park T.-H."/>
        </authorList>
    </citation>
    <scope>NUCLEOTIDE SEQUENCE [LARGE SCALE GENOMIC DNA]</scope>
</reference>
<evidence type="ECO:0000313" key="1">
    <source>
        <dbReference type="EMBL" id="ATS94020.1"/>
    </source>
</evidence>
<accession>A0A2D2W759</accession>